<protein>
    <submittedName>
        <fullName evidence="8">Na+/H+ antiporter NhaC family protein</fullName>
    </submittedName>
</protein>
<dbReference type="PANTHER" id="PTHR43478">
    <property type="entry name" value="NA+/H+ ANTIPORTER-RELATED"/>
    <property type="match status" value="1"/>
</dbReference>
<feature type="transmembrane region" description="Helical" evidence="6">
    <location>
        <begin position="280"/>
        <end position="298"/>
    </location>
</feature>
<dbReference type="PANTHER" id="PTHR43478:SF1">
    <property type="entry name" value="NA+_H+ ANTIPORTER NHAC-LIKE C-TERMINAL DOMAIN-CONTAINING PROTEIN"/>
    <property type="match status" value="1"/>
</dbReference>
<feature type="transmembrane region" description="Helical" evidence="6">
    <location>
        <begin position="348"/>
        <end position="368"/>
    </location>
</feature>
<feature type="transmembrane region" description="Helical" evidence="6">
    <location>
        <begin position="611"/>
        <end position="628"/>
    </location>
</feature>
<feature type="transmembrane region" description="Helical" evidence="6">
    <location>
        <begin position="185"/>
        <end position="203"/>
    </location>
</feature>
<comment type="caution">
    <text evidence="8">The sequence shown here is derived from an EMBL/GenBank/DDBJ whole genome shotgun (WGS) entry which is preliminary data.</text>
</comment>
<evidence type="ECO:0000256" key="2">
    <source>
        <dbReference type="ARBA" id="ARBA00022475"/>
    </source>
</evidence>
<keyword evidence="5 6" id="KW-0472">Membrane</keyword>
<dbReference type="EMBL" id="BAAAFH010000007">
    <property type="protein sequence ID" value="GAA0875098.1"/>
    <property type="molecule type" value="Genomic_DNA"/>
</dbReference>
<evidence type="ECO:0000256" key="4">
    <source>
        <dbReference type="ARBA" id="ARBA00022989"/>
    </source>
</evidence>
<feature type="transmembrane region" description="Helical" evidence="6">
    <location>
        <begin position="78"/>
        <end position="97"/>
    </location>
</feature>
<feature type="transmembrane region" description="Helical" evidence="6">
    <location>
        <begin position="146"/>
        <end position="164"/>
    </location>
</feature>
<sequence>MVVGTTFGQNTIEFPQTVIGGVETRLPVTTSDSLLVIGDQTYAVETTVDGSSFITYTFHPGKKEDFSKFQHNSEPSVIPGWWAVIPPLIAIALALLIKEVIISLFAGIFIGAATLGFYTDGLSGIFSAFLKVLDHYILTALADSDHLSVILFSLLIGALVAVISKNGGMKGVVNRIVKYARTRRSGMLSTYFLGIAIFFDDYANTLVVGNTMRSVTDKLRISREKLAYIVDSTAAPIAAVAFVTTWIGAELGYITSGIDKINENEVLITEGAYSIFMNSLTYSFYPILTLIFMFMLIWKRKDFGPMYHAEREAIENGVQSPTNEANPDALDTEEFEPADENKIRSFNAVIPIMVVVLGTIGGLIYTGMLSWKTTFIESGISLGNGFFHALETHQETSLSFVQRTGLIIGEANSYEALLWSSLVGLSLAILLTTAQKIMNLRDTMDVVISGIKTMIPAIAILVLAWSLAHVTADLRTADVIKDAFGSTFAPWLVPGITFVLSAVIAFSTGSSWSTMALVYPIMIPTAFAMGQEAVGFDGMALLYNTVASVLAGSVLGDHCSPISDTTILSSLASSCNHISHVRTQMPYALTVGAVALFVGIIPGALGVPFYITFPVAILILYAIIHFLGKRHLE</sequence>
<accession>A0ABP3Y0E8</accession>
<reference evidence="9" key="1">
    <citation type="journal article" date="2019" name="Int. J. Syst. Evol. Microbiol.">
        <title>The Global Catalogue of Microorganisms (GCM) 10K type strain sequencing project: providing services to taxonomists for standard genome sequencing and annotation.</title>
        <authorList>
            <consortium name="The Broad Institute Genomics Platform"/>
            <consortium name="The Broad Institute Genome Sequencing Center for Infectious Disease"/>
            <person name="Wu L."/>
            <person name="Ma J."/>
        </authorList>
    </citation>
    <scope>NUCLEOTIDE SEQUENCE [LARGE SCALE GENOMIC DNA]</scope>
    <source>
        <strain evidence="9">JCM 16083</strain>
    </source>
</reference>
<feature type="transmembrane region" description="Helical" evidence="6">
    <location>
        <begin position="587"/>
        <end position="605"/>
    </location>
</feature>
<feature type="transmembrane region" description="Helical" evidence="6">
    <location>
        <begin position="488"/>
        <end position="506"/>
    </location>
</feature>
<keyword evidence="3 6" id="KW-0812">Transmembrane</keyword>
<evidence type="ECO:0000259" key="7">
    <source>
        <dbReference type="Pfam" id="PF03553"/>
    </source>
</evidence>
<proteinExistence type="predicted"/>
<evidence type="ECO:0000313" key="9">
    <source>
        <dbReference type="Proteomes" id="UP001501126"/>
    </source>
</evidence>
<keyword evidence="2" id="KW-1003">Cell membrane</keyword>
<organism evidence="8 9">
    <name type="scientific">Wandonia haliotis</name>
    <dbReference type="NCBI Taxonomy" id="574963"/>
    <lineage>
        <taxon>Bacteria</taxon>
        <taxon>Pseudomonadati</taxon>
        <taxon>Bacteroidota</taxon>
        <taxon>Flavobacteriia</taxon>
        <taxon>Flavobacteriales</taxon>
        <taxon>Crocinitomicaceae</taxon>
        <taxon>Wandonia</taxon>
    </lineage>
</organism>
<dbReference type="Pfam" id="PF03553">
    <property type="entry name" value="Na_H_antiporter"/>
    <property type="match status" value="2"/>
</dbReference>
<evidence type="ECO:0000256" key="5">
    <source>
        <dbReference type="ARBA" id="ARBA00023136"/>
    </source>
</evidence>
<gene>
    <name evidence="8" type="ORF">GCM10009118_15060</name>
</gene>
<evidence type="ECO:0000256" key="1">
    <source>
        <dbReference type="ARBA" id="ARBA00004651"/>
    </source>
</evidence>
<feature type="transmembrane region" description="Helical" evidence="6">
    <location>
        <begin position="446"/>
        <end position="468"/>
    </location>
</feature>
<name>A0ABP3Y0E8_9FLAO</name>
<feature type="domain" description="Na+/H+ antiporter NhaC-like C-terminal" evidence="7">
    <location>
        <begin position="252"/>
        <end position="370"/>
    </location>
</feature>
<evidence type="ECO:0000256" key="6">
    <source>
        <dbReference type="SAM" id="Phobius"/>
    </source>
</evidence>
<keyword evidence="4 6" id="KW-1133">Transmembrane helix</keyword>
<evidence type="ECO:0000256" key="3">
    <source>
        <dbReference type="ARBA" id="ARBA00022692"/>
    </source>
</evidence>
<dbReference type="InterPro" id="IPR018461">
    <property type="entry name" value="Na/H_Antiport_NhaC-like_C"/>
</dbReference>
<feature type="transmembrane region" description="Helical" evidence="6">
    <location>
        <begin position="104"/>
        <end position="126"/>
    </location>
</feature>
<evidence type="ECO:0000313" key="8">
    <source>
        <dbReference type="EMBL" id="GAA0875098.1"/>
    </source>
</evidence>
<dbReference type="Proteomes" id="UP001501126">
    <property type="component" value="Unassembled WGS sequence"/>
</dbReference>
<comment type="subcellular location">
    <subcellularLocation>
        <location evidence="1">Cell membrane</location>
        <topology evidence="1">Multi-pass membrane protein</topology>
    </subcellularLocation>
</comment>
<keyword evidence="9" id="KW-1185">Reference proteome</keyword>
<feature type="domain" description="Na+/H+ antiporter NhaC-like C-terminal" evidence="7">
    <location>
        <begin position="407"/>
        <end position="596"/>
    </location>
</feature>